<dbReference type="EMBL" id="JARJCW010000015">
    <property type="protein sequence ID" value="KAJ7216295.1"/>
    <property type="molecule type" value="Genomic_DNA"/>
</dbReference>
<name>A0AAD6YF26_9AGAR</name>
<sequence>MNRLTRVNHRRDEEVHYGRRISWKTHGHPYARNNSTGQPNNSNSGAAEPSAKPEEPPTDNRAHSRPPGPHVEDLQALQAFQVLEAERDLRKLLCITPLHRPLNFRNPPNANDHFNAREVQVQYPNTGLYALTNHKNNHVLVENEERLYQLLDFALDLPHGRRRAQIVDHIHQGIEEAISEKQFHWEEQCLSVDVGRVVVYNTVVAAMVTSAMMNHSSASRGRAEPYFSQGYRPS</sequence>
<comment type="caution">
    <text evidence="2">The sequence shown here is derived from an EMBL/GenBank/DDBJ whole genome shotgun (WGS) entry which is preliminary data.</text>
</comment>
<dbReference type="Proteomes" id="UP001219525">
    <property type="component" value="Unassembled WGS sequence"/>
</dbReference>
<reference evidence="2" key="1">
    <citation type="submission" date="2023-03" db="EMBL/GenBank/DDBJ databases">
        <title>Massive genome expansion in bonnet fungi (Mycena s.s.) driven by repeated elements and novel gene families across ecological guilds.</title>
        <authorList>
            <consortium name="Lawrence Berkeley National Laboratory"/>
            <person name="Harder C.B."/>
            <person name="Miyauchi S."/>
            <person name="Viragh M."/>
            <person name="Kuo A."/>
            <person name="Thoen E."/>
            <person name="Andreopoulos B."/>
            <person name="Lu D."/>
            <person name="Skrede I."/>
            <person name="Drula E."/>
            <person name="Henrissat B."/>
            <person name="Morin E."/>
            <person name="Kohler A."/>
            <person name="Barry K."/>
            <person name="LaButti K."/>
            <person name="Morin E."/>
            <person name="Salamov A."/>
            <person name="Lipzen A."/>
            <person name="Mereny Z."/>
            <person name="Hegedus B."/>
            <person name="Baldrian P."/>
            <person name="Stursova M."/>
            <person name="Weitz H."/>
            <person name="Taylor A."/>
            <person name="Grigoriev I.V."/>
            <person name="Nagy L.G."/>
            <person name="Martin F."/>
            <person name="Kauserud H."/>
        </authorList>
    </citation>
    <scope>NUCLEOTIDE SEQUENCE</scope>
    <source>
        <strain evidence="2">9144</strain>
    </source>
</reference>
<organism evidence="2 3">
    <name type="scientific">Mycena pura</name>
    <dbReference type="NCBI Taxonomy" id="153505"/>
    <lineage>
        <taxon>Eukaryota</taxon>
        <taxon>Fungi</taxon>
        <taxon>Dikarya</taxon>
        <taxon>Basidiomycota</taxon>
        <taxon>Agaricomycotina</taxon>
        <taxon>Agaricomycetes</taxon>
        <taxon>Agaricomycetidae</taxon>
        <taxon>Agaricales</taxon>
        <taxon>Marasmiineae</taxon>
        <taxon>Mycenaceae</taxon>
        <taxon>Mycena</taxon>
    </lineage>
</organism>
<evidence type="ECO:0000313" key="3">
    <source>
        <dbReference type="Proteomes" id="UP001219525"/>
    </source>
</evidence>
<proteinExistence type="predicted"/>
<gene>
    <name evidence="2" type="ORF">GGX14DRAFT_391144</name>
</gene>
<feature type="region of interest" description="Disordered" evidence="1">
    <location>
        <begin position="18"/>
        <end position="71"/>
    </location>
</feature>
<evidence type="ECO:0000313" key="2">
    <source>
        <dbReference type="EMBL" id="KAJ7216295.1"/>
    </source>
</evidence>
<dbReference type="AlphaFoldDB" id="A0AAD6YF26"/>
<feature type="compositionally biased region" description="Basic residues" evidence="1">
    <location>
        <begin position="18"/>
        <end position="29"/>
    </location>
</feature>
<feature type="compositionally biased region" description="Basic and acidic residues" evidence="1">
    <location>
        <begin position="51"/>
        <end position="62"/>
    </location>
</feature>
<protein>
    <submittedName>
        <fullName evidence="2">Uncharacterized protein</fullName>
    </submittedName>
</protein>
<feature type="compositionally biased region" description="Polar residues" evidence="1">
    <location>
        <begin position="32"/>
        <end position="45"/>
    </location>
</feature>
<keyword evidence="3" id="KW-1185">Reference proteome</keyword>
<accession>A0AAD6YF26</accession>
<evidence type="ECO:0000256" key="1">
    <source>
        <dbReference type="SAM" id="MobiDB-lite"/>
    </source>
</evidence>